<dbReference type="RefSeq" id="WP_226696211.1">
    <property type="nucleotide sequence ID" value="NZ_JAJAPX010000004.1"/>
</dbReference>
<keyword evidence="2" id="KW-0812">Transmembrane</keyword>
<organism evidence="3 4">
    <name type="scientific">Neotamlana sargassicola</name>
    <dbReference type="NCBI Taxonomy" id="2883125"/>
    <lineage>
        <taxon>Bacteria</taxon>
        <taxon>Pseudomonadati</taxon>
        <taxon>Bacteroidota</taxon>
        <taxon>Flavobacteriia</taxon>
        <taxon>Flavobacteriales</taxon>
        <taxon>Flavobacteriaceae</taxon>
        <taxon>Neotamlana</taxon>
    </lineage>
</organism>
<gene>
    <name evidence="3" type="ORF">LG651_11180</name>
</gene>
<evidence type="ECO:0008006" key="5">
    <source>
        <dbReference type="Google" id="ProtNLM"/>
    </source>
</evidence>
<keyword evidence="4" id="KW-1185">Reference proteome</keyword>
<feature type="transmembrane region" description="Helical" evidence="2">
    <location>
        <begin position="6"/>
        <end position="26"/>
    </location>
</feature>
<evidence type="ECO:0000256" key="2">
    <source>
        <dbReference type="SAM" id="Phobius"/>
    </source>
</evidence>
<feature type="region of interest" description="Disordered" evidence="1">
    <location>
        <begin position="146"/>
        <end position="173"/>
    </location>
</feature>
<dbReference type="Proteomes" id="UP001139286">
    <property type="component" value="Unassembled WGS sequence"/>
</dbReference>
<sequence>MKNNSILYVLLFFLIIVNGFFIYNYLAGDKLPEFIEPKSPQQFIGERLGFNDAQKAELAKLEESHHKELRKIGDDTKFLKDKLFNKLSDKTISQEEIDSISKIIGENEAISSKKIFYYFKEIEAICNSETQREAFRTIIQDAIGKPELRRLPPNAHRPPPIKGREGQRPPPEH</sequence>
<feature type="compositionally biased region" description="Basic and acidic residues" evidence="1">
    <location>
        <begin position="162"/>
        <end position="173"/>
    </location>
</feature>
<reference evidence="3" key="1">
    <citation type="submission" date="2021-10" db="EMBL/GenBank/DDBJ databases">
        <title>Tamlana sargassums sp. nov., and Tamlana laminarinivorans sp. nov., two new bacteria isolated from the brown alga.</title>
        <authorList>
            <person name="Li J."/>
        </authorList>
    </citation>
    <scope>NUCLEOTIDE SEQUENCE</scope>
    <source>
        <strain evidence="3">62-3</strain>
    </source>
</reference>
<protein>
    <recommendedName>
        <fullName evidence="5">Periplasmic heavy metal sensor</fullName>
    </recommendedName>
</protein>
<evidence type="ECO:0000313" key="4">
    <source>
        <dbReference type="Proteomes" id="UP001139286"/>
    </source>
</evidence>
<dbReference type="AlphaFoldDB" id="A0A9X1I6M7"/>
<dbReference type="EMBL" id="JAJAPX010000004">
    <property type="protein sequence ID" value="MCB4808815.1"/>
    <property type="molecule type" value="Genomic_DNA"/>
</dbReference>
<name>A0A9X1I6M7_9FLAO</name>
<dbReference type="Gene3D" id="1.20.120.1490">
    <property type="match status" value="1"/>
</dbReference>
<proteinExistence type="predicted"/>
<comment type="caution">
    <text evidence="3">The sequence shown here is derived from an EMBL/GenBank/DDBJ whole genome shotgun (WGS) entry which is preliminary data.</text>
</comment>
<keyword evidence="2" id="KW-0472">Membrane</keyword>
<accession>A0A9X1I6M7</accession>
<evidence type="ECO:0000313" key="3">
    <source>
        <dbReference type="EMBL" id="MCB4808815.1"/>
    </source>
</evidence>
<keyword evidence="2" id="KW-1133">Transmembrane helix</keyword>
<evidence type="ECO:0000256" key="1">
    <source>
        <dbReference type="SAM" id="MobiDB-lite"/>
    </source>
</evidence>